<dbReference type="AlphaFoldDB" id="A0A937J7Z6"/>
<dbReference type="GO" id="GO:0003743">
    <property type="term" value="F:translation initiation factor activity"/>
    <property type="evidence" value="ECO:0007669"/>
    <property type="project" value="UniProtKB-KW"/>
</dbReference>
<keyword evidence="2" id="KW-0396">Initiation factor</keyword>
<dbReference type="GO" id="GO:0006270">
    <property type="term" value="P:DNA replication initiation"/>
    <property type="evidence" value="ECO:0007669"/>
    <property type="project" value="TreeGrafter"/>
</dbReference>
<accession>A0A937J7Z6</accession>
<dbReference type="Gene3D" id="3.40.50.300">
    <property type="entry name" value="P-loop containing nucleotide triphosphate hydrolases"/>
    <property type="match status" value="1"/>
</dbReference>
<dbReference type="InterPro" id="IPR055199">
    <property type="entry name" value="Hda_lid"/>
</dbReference>
<evidence type="ECO:0000259" key="1">
    <source>
        <dbReference type="Pfam" id="PF22688"/>
    </source>
</evidence>
<dbReference type="Proteomes" id="UP000705230">
    <property type="component" value="Unassembled WGS sequence"/>
</dbReference>
<keyword evidence="2" id="KW-0648">Protein biosynthesis</keyword>
<name>A0A937J7Z6_9GAMM</name>
<dbReference type="SUPFAM" id="SSF52540">
    <property type="entry name" value="P-loop containing nucleoside triphosphate hydrolases"/>
    <property type="match status" value="1"/>
</dbReference>
<gene>
    <name evidence="2" type="ORF">ISR29_04180</name>
</gene>
<sequence>MSKPKQLIFPFDINKKSSIKKFFVPQGCDNLIAAIKDNRAGDIFLSGKRGVGKSYLLQAACNDLSSPSFNTTYIPLSEAVKLRPELLVGLESLDLICIDDLHTVAANKEWEIACFNLINHCNETGCRLIFSCLENEENFFPDLLSRIKKMTNYVLSPVQDKELDAAIKAITCDLRIPIEEKEINYLLKTYTRDLAVLIELIKKIDNHSMGSKRKITIPLIKELF</sequence>
<dbReference type="Gene3D" id="1.10.8.60">
    <property type="match status" value="1"/>
</dbReference>
<feature type="domain" description="Hda lid" evidence="1">
    <location>
        <begin position="177"/>
        <end position="223"/>
    </location>
</feature>
<protein>
    <submittedName>
        <fullName evidence="2">DNA replication initiation factor</fullName>
    </submittedName>
</protein>
<dbReference type="PANTHER" id="PTHR30050:SF5">
    <property type="entry name" value="DNAA REGULATORY INACTIVATOR HDA"/>
    <property type="match status" value="1"/>
</dbReference>
<reference evidence="2" key="1">
    <citation type="submission" date="2020-10" db="EMBL/GenBank/DDBJ databases">
        <title>Microbiome of the Black Sea water column analyzed by genome centric metagenomics.</title>
        <authorList>
            <person name="Cabello-Yeves P.J."/>
            <person name="Callieri C."/>
            <person name="Picazo A."/>
            <person name="Mehrshad M."/>
            <person name="Haro-Moreno J.M."/>
            <person name="Roda-Garcia J."/>
            <person name="Dzembekova N."/>
            <person name="Slabakova V."/>
            <person name="Slabakova N."/>
            <person name="Moncheva S."/>
            <person name="Rodriguez-Valera F."/>
        </authorList>
    </citation>
    <scope>NUCLEOTIDE SEQUENCE</scope>
    <source>
        <strain evidence="2">BS30m-G43</strain>
    </source>
</reference>
<organism evidence="2 3">
    <name type="scientific">SAR86 cluster bacterium</name>
    <dbReference type="NCBI Taxonomy" id="2030880"/>
    <lineage>
        <taxon>Bacteria</taxon>
        <taxon>Pseudomonadati</taxon>
        <taxon>Pseudomonadota</taxon>
        <taxon>Gammaproteobacteria</taxon>
        <taxon>SAR86 cluster</taxon>
    </lineage>
</organism>
<dbReference type="EMBL" id="JADHSG010000004">
    <property type="protein sequence ID" value="MBL6903380.1"/>
    <property type="molecule type" value="Genomic_DNA"/>
</dbReference>
<dbReference type="PANTHER" id="PTHR30050">
    <property type="entry name" value="CHROMOSOMAL REPLICATION INITIATOR PROTEIN DNAA"/>
    <property type="match status" value="1"/>
</dbReference>
<proteinExistence type="predicted"/>
<dbReference type="Pfam" id="PF22688">
    <property type="entry name" value="Hda_lid"/>
    <property type="match status" value="1"/>
</dbReference>
<evidence type="ECO:0000313" key="2">
    <source>
        <dbReference type="EMBL" id="MBL6903380.1"/>
    </source>
</evidence>
<dbReference type="InterPro" id="IPR027417">
    <property type="entry name" value="P-loop_NTPase"/>
</dbReference>
<dbReference type="GO" id="GO:0032297">
    <property type="term" value="P:negative regulation of DNA-templated DNA replication initiation"/>
    <property type="evidence" value="ECO:0007669"/>
    <property type="project" value="TreeGrafter"/>
</dbReference>
<evidence type="ECO:0000313" key="3">
    <source>
        <dbReference type="Proteomes" id="UP000705230"/>
    </source>
</evidence>
<comment type="caution">
    <text evidence="2">The sequence shown here is derived from an EMBL/GenBank/DDBJ whole genome shotgun (WGS) entry which is preliminary data.</text>
</comment>